<proteinExistence type="predicted"/>
<feature type="signal peptide" evidence="1">
    <location>
        <begin position="1"/>
        <end position="19"/>
    </location>
</feature>
<dbReference type="GO" id="GO:0046872">
    <property type="term" value="F:metal ion binding"/>
    <property type="evidence" value="ECO:0007669"/>
    <property type="project" value="InterPro"/>
</dbReference>
<dbReference type="InterPro" id="IPR001604">
    <property type="entry name" value="Endo_G_ENPP1-like_dom"/>
</dbReference>
<dbReference type="InterPro" id="IPR020821">
    <property type="entry name" value="ENPP1-3/EXOG-like_nuc-like"/>
</dbReference>
<reference evidence="4" key="1">
    <citation type="submission" date="2020-10" db="EMBL/GenBank/DDBJ databases">
        <title>Catharus ustulatus (Swainson's thrush) genome, bCatUst1, primary haplotype v2.</title>
        <authorList>
            <person name="Delmore K."/>
            <person name="Vafadar M."/>
            <person name="Formenti G."/>
            <person name="Chow W."/>
            <person name="Pelan S."/>
            <person name="Howe K."/>
            <person name="Rhie A."/>
            <person name="Mountcastle J."/>
            <person name="Haase B."/>
            <person name="Fedrigo O."/>
            <person name="Jarvis E.D."/>
        </authorList>
    </citation>
    <scope>NUCLEOTIDE SEQUENCE [LARGE SCALE GENOMIC DNA]</scope>
</reference>
<dbReference type="AlphaFoldDB" id="A0A8C3U3W6"/>
<keyword evidence="1" id="KW-0732">Signal</keyword>
<dbReference type="GeneID" id="116994958"/>
<evidence type="ECO:0000259" key="2">
    <source>
        <dbReference type="SMART" id="SM00477"/>
    </source>
</evidence>
<dbReference type="SUPFAM" id="SSF54060">
    <property type="entry name" value="His-Me finger endonucleases"/>
    <property type="match status" value="1"/>
</dbReference>
<organism evidence="4 5">
    <name type="scientific">Catharus ustulatus</name>
    <name type="common">Russet-backed thrush</name>
    <name type="synonym">Hylocichla ustulatus</name>
    <dbReference type="NCBI Taxonomy" id="91951"/>
    <lineage>
        <taxon>Eukaryota</taxon>
        <taxon>Metazoa</taxon>
        <taxon>Chordata</taxon>
        <taxon>Craniata</taxon>
        <taxon>Vertebrata</taxon>
        <taxon>Euteleostomi</taxon>
        <taxon>Archelosauria</taxon>
        <taxon>Archosauria</taxon>
        <taxon>Dinosauria</taxon>
        <taxon>Saurischia</taxon>
        <taxon>Theropoda</taxon>
        <taxon>Coelurosauria</taxon>
        <taxon>Aves</taxon>
        <taxon>Neognathae</taxon>
        <taxon>Neoaves</taxon>
        <taxon>Telluraves</taxon>
        <taxon>Australaves</taxon>
        <taxon>Passeriformes</taxon>
        <taxon>Turdidae</taxon>
        <taxon>Catharus</taxon>
    </lineage>
</organism>
<dbReference type="GO" id="GO:0016787">
    <property type="term" value="F:hydrolase activity"/>
    <property type="evidence" value="ECO:0007669"/>
    <property type="project" value="InterPro"/>
</dbReference>
<evidence type="ECO:0000256" key="1">
    <source>
        <dbReference type="SAM" id="SignalP"/>
    </source>
</evidence>
<dbReference type="Gene3D" id="3.40.570.10">
    <property type="entry name" value="Extracellular Endonuclease, subunit A"/>
    <property type="match status" value="1"/>
</dbReference>
<evidence type="ECO:0000259" key="3">
    <source>
        <dbReference type="SMART" id="SM00892"/>
    </source>
</evidence>
<evidence type="ECO:0000313" key="5">
    <source>
        <dbReference type="Proteomes" id="UP000694563"/>
    </source>
</evidence>
<evidence type="ECO:0000313" key="4">
    <source>
        <dbReference type="Ensembl" id="ENSCUSP00005008541.1"/>
    </source>
</evidence>
<dbReference type="RefSeq" id="XP_032912879.1">
    <property type="nucleotide sequence ID" value="XM_033056988.1"/>
</dbReference>
<dbReference type="Ensembl" id="ENSCUST00005008897.1">
    <property type="protein sequence ID" value="ENSCUSP00005008541.1"/>
    <property type="gene ID" value="ENSCUSG00005005364.1"/>
</dbReference>
<dbReference type="Pfam" id="PF01223">
    <property type="entry name" value="Endonuclease_NS"/>
    <property type="match status" value="1"/>
</dbReference>
<dbReference type="GO" id="GO:0003676">
    <property type="term" value="F:nucleic acid binding"/>
    <property type="evidence" value="ECO:0007669"/>
    <property type="project" value="InterPro"/>
</dbReference>
<sequence>MLGLLLLQVFASCLWLGHSEVVTSFESCPQFFYAHHYPNDVLHPQNPAWICQHYRNQNHYATLYDRQKRIPVYSAYIYQPGNGTESPVSFVEPQLISQTYAKKMDTEESVEDQYNINLELISQSQAIKEDYNKLQDLECCPLSPSGHQSGNSNKWATATLTNIVPQNRALRQGSWKHYEETTMPQKTQGCDTTYVITGAVPGNSSISNGRVNVPSHIWSAACCLVDTNPTRAWGAIAENDKDEVEHLMLGELESWLAELYGGRMVNLFNNACPRE</sequence>
<dbReference type="OrthoDB" id="69221at2759"/>
<dbReference type="PANTHER" id="PTHR21472:SF26">
    <property type="entry name" value="ENDONUCLEASE DOMAIN CONTAINING 1"/>
    <property type="match status" value="1"/>
</dbReference>
<dbReference type="SMART" id="SM00892">
    <property type="entry name" value="Endonuclease_NS"/>
    <property type="match status" value="1"/>
</dbReference>
<dbReference type="InterPro" id="IPR044925">
    <property type="entry name" value="His-Me_finger_sf"/>
</dbReference>
<gene>
    <name evidence="4" type="primary">LOC116994958</name>
</gene>
<dbReference type="InterPro" id="IPR039015">
    <property type="entry name" value="ENDOD1"/>
</dbReference>
<feature type="domain" description="ENPP1-3/EXOG-like endonuclease/phosphodiesterase" evidence="2">
    <location>
        <begin position="57"/>
        <end position="267"/>
    </location>
</feature>
<reference evidence="4" key="2">
    <citation type="submission" date="2025-08" db="UniProtKB">
        <authorList>
            <consortium name="Ensembl"/>
        </authorList>
    </citation>
    <scope>IDENTIFICATION</scope>
</reference>
<dbReference type="PANTHER" id="PTHR21472">
    <property type="entry name" value="ENDONUCLEASE DOMAIN-CONTAINING 1 PROTEIN ENDOD1"/>
    <property type="match status" value="1"/>
</dbReference>
<dbReference type="InterPro" id="IPR044929">
    <property type="entry name" value="DNA/RNA_non-sp_Endonuclease_sf"/>
</dbReference>
<evidence type="ECO:0008006" key="6">
    <source>
        <dbReference type="Google" id="ProtNLM"/>
    </source>
</evidence>
<feature type="domain" description="DNA/RNA non-specific endonuclease/pyrophosphatase/phosphodiesterase" evidence="3">
    <location>
        <begin position="56"/>
        <end position="274"/>
    </location>
</feature>
<protein>
    <recommendedName>
        <fullName evidence="6">ENDD1 protein</fullName>
    </recommendedName>
</protein>
<accession>A0A8C3U3W6</accession>
<reference evidence="4" key="3">
    <citation type="submission" date="2025-09" db="UniProtKB">
        <authorList>
            <consortium name="Ensembl"/>
        </authorList>
    </citation>
    <scope>IDENTIFICATION</scope>
</reference>
<dbReference type="Proteomes" id="UP000694563">
    <property type="component" value="Chromosome 4"/>
</dbReference>
<dbReference type="SMART" id="SM00477">
    <property type="entry name" value="NUC"/>
    <property type="match status" value="1"/>
</dbReference>
<name>A0A8C3U3W6_CATUS</name>
<keyword evidence="5" id="KW-1185">Reference proteome</keyword>
<feature type="chain" id="PRO_5034403653" description="ENDD1 protein" evidence="1">
    <location>
        <begin position="20"/>
        <end position="275"/>
    </location>
</feature>